<organism evidence="1 2">
    <name type="scientific">Hymenobacter ginkgonis</name>
    <dbReference type="NCBI Taxonomy" id="2682976"/>
    <lineage>
        <taxon>Bacteria</taxon>
        <taxon>Pseudomonadati</taxon>
        <taxon>Bacteroidota</taxon>
        <taxon>Cytophagia</taxon>
        <taxon>Cytophagales</taxon>
        <taxon>Hymenobacteraceae</taxon>
        <taxon>Hymenobacter</taxon>
    </lineage>
</organism>
<gene>
    <name evidence="1" type="ORF">GO988_15460</name>
</gene>
<dbReference type="EMBL" id="WQKZ01000003">
    <property type="protein sequence ID" value="MVN77730.1"/>
    <property type="molecule type" value="Genomic_DNA"/>
</dbReference>
<name>A0A7K1TH34_9BACT</name>
<dbReference type="RefSeq" id="WP_157567022.1">
    <property type="nucleotide sequence ID" value="NZ_WQKZ01000003.1"/>
</dbReference>
<accession>A0A7K1TH34</accession>
<reference evidence="1 2" key="1">
    <citation type="submission" date="2019-12" db="EMBL/GenBank/DDBJ databases">
        <title>Hymenobacter sp. HMF4947 Genome sequencing and assembly.</title>
        <authorList>
            <person name="Kang H."/>
            <person name="Cha I."/>
            <person name="Kim H."/>
            <person name="Joh K."/>
        </authorList>
    </citation>
    <scope>NUCLEOTIDE SEQUENCE [LARGE SCALE GENOMIC DNA]</scope>
    <source>
        <strain evidence="1 2">HMF4947</strain>
    </source>
</reference>
<sequence length="219" mass="24102">MLPASAYQLRNVAQPPDENTGGIEALWYALASDLVDFPAEGELVIDQLTLQPGAYWYQLVSTRGTVRYKQTPKDLGRHGTSQTQKLVGVLARHTPDLAKGLEALEGQPLVVLYRDFNGHVQLVGTPEQPLAWTDSYDSGQDPNQRNNYDWTLAGETPRRARPYLGTWEVSERGLQSGLQLGTSGGLVELRTEKGRLLARVPAGKSVVLRSGFGLDYQIV</sequence>
<comment type="caution">
    <text evidence="1">The sequence shown here is derived from an EMBL/GenBank/DDBJ whole genome shotgun (WGS) entry which is preliminary data.</text>
</comment>
<evidence type="ECO:0000313" key="2">
    <source>
        <dbReference type="Proteomes" id="UP000441336"/>
    </source>
</evidence>
<proteinExistence type="predicted"/>
<evidence type="ECO:0000313" key="1">
    <source>
        <dbReference type="EMBL" id="MVN77730.1"/>
    </source>
</evidence>
<dbReference type="Proteomes" id="UP000441336">
    <property type="component" value="Unassembled WGS sequence"/>
</dbReference>
<protein>
    <submittedName>
        <fullName evidence="1">Uncharacterized protein</fullName>
    </submittedName>
</protein>
<dbReference type="AlphaFoldDB" id="A0A7K1TH34"/>
<keyword evidence="2" id="KW-1185">Reference proteome</keyword>